<sequence length="115" mass="12934">MPCKNNQVDFSRVMESTPFTAMDPRELRSLTDYIIVDNPSRRSMLARQEQRYRTETIAAQLFGQPAPAAVEKKGMSLIERIRAAQVQREDAKPAQECEEADKMDALSLSDGAKDA</sequence>
<keyword evidence="3" id="KW-1185">Reference proteome</keyword>
<dbReference type="Proteomes" id="UP001375240">
    <property type="component" value="Unassembled WGS sequence"/>
</dbReference>
<dbReference type="AlphaFoldDB" id="A0AAV9V6N9"/>
<feature type="region of interest" description="Disordered" evidence="1">
    <location>
        <begin position="86"/>
        <end position="115"/>
    </location>
</feature>
<evidence type="ECO:0000313" key="3">
    <source>
        <dbReference type="Proteomes" id="UP001375240"/>
    </source>
</evidence>
<dbReference type="EMBL" id="JAVHNQ010000002">
    <property type="protein sequence ID" value="KAK6354602.1"/>
    <property type="molecule type" value="Genomic_DNA"/>
</dbReference>
<protein>
    <submittedName>
        <fullName evidence="2">Uncharacterized protein</fullName>
    </submittedName>
</protein>
<evidence type="ECO:0000313" key="2">
    <source>
        <dbReference type="EMBL" id="KAK6354602.1"/>
    </source>
</evidence>
<reference evidence="2 3" key="1">
    <citation type="submission" date="2019-10" db="EMBL/GenBank/DDBJ databases">
        <authorList>
            <person name="Palmer J.M."/>
        </authorList>
    </citation>
    <scope>NUCLEOTIDE SEQUENCE [LARGE SCALE GENOMIC DNA]</scope>
    <source>
        <strain evidence="2 3">TWF696</strain>
    </source>
</reference>
<proteinExistence type="predicted"/>
<feature type="compositionally biased region" description="Basic and acidic residues" evidence="1">
    <location>
        <begin position="86"/>
        <end position="104"/>
    </location>
</feature>
<organism evidence="2 3">
    <name type="scientific">Orbilia brochopaga</name>
    <dbReference type="NCBI Taxonomy" id="3140254"/>
    <lineage>
        <taxon>Eukaryota</taxon>
        <taxon>Fungi</taxon>
        <taxon>Dikarya</taxon>
        <taxon>Ascomycota</taxon>
        <taxon>Pezizomycotina</taxon>
        <taxon>Orbiliomycetes</taxon>
        <taxon>Orbiliales</taxon>
        <taxon>Orbiliaceae</taxon>
        <taxon>Orbilia</taxon>
    </lineage>
</organism>
<name>A0AAV9V6N9_9PEZI</name>
<evidence type="ECO:0000256" key="1">
    <source>
        <dbReference type="SAM" id="MobiDB-lite"/>
    </source>
</evidence>
<gene>
    <name evidence="2" type="ORF">TWF696_003744</name>
</gene>
<accession>A0AAV9V6N9</accession>
<comment type="caution">
    <text evidence="2">The sequence shown here is derived from an EMBL/GenBank/DDBJ whole genome shotgun (WGS) entry which is preliminary data.</text>
</comment>